<reference evidence="5 7" key="2">
    <citation type="submission" date="2016-10" db="EMBL/GenBank/DDBJ databases">
        <authorList>
            <person name="de Groot N.N."/>
        </authorList>
    </citation>
    <scope>NUCLEOTIDE SEQUENCE [LARGE SCALE GENOMIC DNA]</scope>
    <source>
        <strain evidence="5 7">CGMCC 1.10210</strain>
    </source>
</reference>
<dbReference type="Gene3D" id="2.30.40.10">
    <property type="entry name" value="Urease, subunit C, domain 1"/>
    <property type="match status" value="1"/>
</dbReference>
<dbReference type="NCBIfam" id="NF004801">
    <property type="entry name" value="PRK06151.1"/>
    <property type="match status" value="1"/>
</dbReference>
<dbReference type="InterPro" id="IPR011059">
    <property type="entry name" value="Metal-dep_hydrolase_composite"/>
</dbReference>
<evidence type="ECO:0000313" key="6">
    <source>
        <dbReference type="Proteomes" id="UP000033519"/>
    </source>
</evidence>
<accession>A0A0F5PWL8</accession>
<keyword evidence="2" id="KW-0378">Hydrolase</keyword>
<evidence type="ECO:0000259" key="3">
    <source>
        <dbReference type="Pfam" id="PF01979"/>
    </source>
</evidence>
<protein>
    <submittedName>
        <fullName evidence="5">Cytosine/adenosine deaminase</fullName>
    </submittedName>
</protein>
<dbReference type="AlphaFoldDB" id="A0A0F5PWL8"/>
<dbReference type="RefSeq" id="WP_046171241.1">
    <property type="nucleotide sequence ID" value="NZ_FOMB01000029.1"/>
</dbReference>
<dbReference type="Pfam" id="PF01979">
    <property type="entry name" value="Amidohydro_1"/>
    <property type="match status" value="1"/>
</dbReference>
<dbReference type="InterPro" id="IPR032466">
    <property type="entry name" value="Metal_Hydrolase"/>
</dbReference>
<dbReference type="PATRIC" id="fig|728005.3.peg.546"/>
<dbReference type="STRING" id="728005.SAMN04488059_12921"/>
<sequence length="495" mass="52690">MLTKLTSKWVLAFEGADHVLIEDGEVLFANGKVLSIGPATRTEADRHEDFGGALIAPGFIDLNALADADTTILGFGSAGDATRGTWSADYAATAHDVLDRTEMLAAAHAAFGQLLLSGTTTALPVTSLLFRAWAENSDEFDAFAGLSQKLGIRLVLGPSFRSAVNVIDADGALTQIEDEARGLAGLDDAISFIRRHQSSADSLISGLLVPSTIDTCSDALLVRTAQAAQELGVPFRLHCCQSETEADLIWARSGKTSIGLLRDLGILSERALLPHAINLGGPDADPALIAADLSVLAESGATVVHCPLVVGRGGRRLDSFGAFLRQGIAIGIGTDTTPPNMLMNLQMGLATARFDGRHATGPAEYYRAATLGGAKALNRPDLGRLAVGSAADIVVWDLSVFDAQPSHDPIEALFLMPPGLRADQVWVAGRRVVKDGHVVDFNESEASASLQTIFEKLRNSYAERHWKGHDWQSLFPPAFPVRRQAQPSTGKRHHD</sequence>
<dbReference type="EMBL" id="LAPV01000127">
    <property type="protein sequence ID" value="KKC32801.1"/>
    <property type="molecule type" value="Genomic_DNA"/>
</dbReference>
<evidence type="ECO:0000313" key="4">
    <source>
        <dbReference type="EMBL" id="KKC32801.1"/>
    </source>
</evidence>
<dbReference type="Gene3D" id="3.20.20.140">
    <property type="entry name" value="Metal-dependent hydrolases"/>
    <property type="match status" value="1"/>
</dbReference>
<dbReference type="GO" id="GO:0016810">
    <property type="term" value="F:hydrolase activity, acting on carbon-nitrogen (but not peptide) bonds"/>
    <property type="evidence" value="ECO:0007669"/>
    <property type="project" value="InterPro"/>
</dbReference>
<dbReference type="OrthoDB" id="9796020at2"/>
<evidence type="ECO:0000313" key="7">
    <source>
        <dbReference type="Proteomes" id="UP000182258"/>
    </source>
</evidence>
<name>A0A0F5PWL8_9HYPH</name>
<proteinExistence type="inferred from homology"/>
<keyword evidence="6" id="KW-1185">Reference proteome</keyword>
<dbReference type="PANTHER" id="PTHR43794:SF11">
    <property type="entry name" value="AMIDOHYDROLASE-RELATED DOMAIN-CONTAINING PROTEIN"/>
    <property type="match status" value="1"/>
</dbReference>
<feature type="domain" description="Amidohydrolase-related" evidence="3">
    <location>
        <begin position="113"/>
        <end position="432"/>
    </location>
</feature>
<evidence type="ECO:0000256" key="1">
    <source>
        <dbReference type="ARBA" id="ARBA00006745"/>
    </source>
</evidence>
<dbReference type="InterPro" id="IPR006680">
    <property type="entry name" value="Amidohydro-rel"/>
</dbReference>
<dbReference type="InterPro" id="IPR050287">
    <property type="entry name" value="MTA/SAH_deaminase"/>
</dbReference>
<dbReference type="EMBL" id="FOMB01000029">
    <property type="protein sequence ID" value="SFD21313.1"/>
    <property type="molecule type" value="Genomic_DNA"/>
</dbReference>
<dbReference type="Proteomes" id="UP000182258">
    <property type="component" value="Unassembled WGS sequence"/>
</dbReference>
<evidence type="ECO:0000256" key="2">
    <source>
        <dbReference type="ARBA" id="ARBA00022801"/>
    </source>
</evidence>
<dbReference type="PANTHER" id="PTHR43794">
    <property type="entry name" value="AMINOHYDROLASE SSNA-RELATED"/>
    <property type="match status" value="1"/>
</dbReference>
<dbReference type="SUPFAM" id="SSF51556">
    <property type="entry name" value="Metallo-dependent hydrolases"/>
    <property type="match status" value="1"/>
</dbReference>
<dbReference type="SUPFAM" id="SSF51338">
    <property type="entry name" value="Composite domain of metallo-dependent hydrolases"/>
    <property type="match status" value="1"/>
</dbReference>
<reference evidence="4 6" key="1">
    <citation type="submission" date="2015-03" db="EMBL/GenBank/DDBJ databases">
        <authorList>
            <person name="Lepp D."/>
            <person name="Hassan Y.I."/>
            <person name="Li X.-Z."/>
            <person name="Zhou T."/>
        </authorList>
    </citation>
    <scope>NUCLEOTIDE SEQUENCE [LARGE SCALE GENOMIC DNA]</scope>
    <source>
        <strain evidence="4 6">Cr7-05</strain>
    </source>
</reference>
<comment type="similarity">
    <text evidence="1">Belongs to the metallo-dependent hydrolases superfamily. ATZ/TRZ family.</text>
</comment>
<organism evidence="5 7">
    <name type="scientific">Devosia psychrophila</name>
    <dbReference type="NCBI Taxonomy" id="728005"/>
    <lineage>
        <taxon>Bacteria</taxon>
        <taxon>Pseudomonadati</taxon>
        <taxon>Pseudomonadota</taxon>
        <taxon>Alphaproteobacteria</taxon>
        <taxon>Hyphomicrobiales</taxon>
        <taxon>Devosiaceae</taxon>
        <taxon>Devosia</taxon>
    </lineage>
</organism>
<dbReference type="Proteomes" id="UP000033519">
    <property type="component" value="Unassembled WGS sequence"/>
</dbReference>
<evidence type="ECO:0000313" key="5">
    <source>
        <dbReference type="EMBL" id="SFD21313.1"/>
    </source>
</evidence>
<gene>
    <name evidence="5" type="ORF">SAMN04488059_12921</name>
    <name evidence="4" type="ORF">WH91_11980</name>
</gene>